<comment type="caution">
    <text evidence="7">The sequence shown here is derived from an EMBL/GenBank/DDBJ whole genome shotgun (WGS) entry which is preliminary data.</text>
</comment>
<keyword evidence="4" id="KW-0560">Oxidoreductase</keyword>
<dbReference type="EMBL" id="VIFY01000290">
    <property type="protein sequence ID" value="TQB67871.1"/>
    <property type="molecule type" value="Genomic_DNA"/>
</dbReference>
<feature type="region of interest" description="Disordered" evidence="6">
    <location>
        <begin position="80"/>
        <end position="102"/>
    </location>
</feature>
<keyword evidence="3" id="KW-0274">FAD</keyword>
<evidence type="ECO:0000256" key="5">
    <source>
        <dbReference type="ARBA" id="ARBA00023033"/>
    </source>
</evidence>
<comment type="cofactor">
    <cofactor evidence="1">
        <name>FAD</name>
        <dbReference type="ChEBI" id="CHEBI:57692"/>
    </cofactor>
</comment>
<evidence type="ECO:0000313" key="8">
    <source>
        <dbReference type="Proteomes" id="UP000319663"/>
    </source>
</evidence>
<dbReference type="AlphaFoldDB" id="A0A507QJS7"/>
<accession>A0A507QJS7</accession>
<keyword evidence="5" id="KW-0503">Monooxygenase</keyword>
<dbReference type="Proteomes" id="UP000319663">
    <property type="component" value="Unassembled WGS sequence"/>
</dbReference>
<evidence type="ECO:0000256" key="1">
    <source>
        <dbReference type="ARBA" id="ARBA00001974"/>
    </source>
</evidence>
<proteinExistence type="predicted"/>
<keyword evidence="8" id="KW-1185">Reference proteome</keyword>
<dbReference type="GO" id="GO:0004497">
    <property type="term" value="F:monooxygenase activity"/>
    <property type="evidence" value="ECO:0007669"/>
    <property type="project" value="UniProtKB-KW"/>
</dbReference>
<evidence type="ECO:0000256" key="4">
    <source>
        <dbReference type="ARBA" id="ARBA00023002"/>
    </source>
</evidence>
<dbReference type="STRING" id="5098.A0A507QJS7"/>
<sequence>MHWALPALEACLPPELFAKIPTIQVDSVEGAKGQDRFRFLDLETGTDRYNVPMENYYCLNRRKFRGLLSIDIDVNWARNTPASTSTTTEPTLIARSGPKAVL</sequence>
<evidence type="ECO:0000256" key="2">
    <source>
        <dbReference type="ARBA" id="ARBA00022630"/>
    </source>
</evidence>
<gene>
    <name evidence="7" type="ORF">MPDQ_004496</name>
</gene>
<organism evidence="7 8">
    <name type="scientific">Monascus purpureus</name>
    <name type="common">Red mold</name>
    <name type="synonym">Monascus anka</name>
    <dbReference type="NCBI Taxonomy" id="5098"/>
    <lineage>
        <taxon>Eukaryota</taxon>
        <taxon>Fungi</taxon>
        <taxon>Dikarya</taxon>
        <taxon>Ascomycota</taxon>
        <taxon>Pezizomycotina</taxon>
        <taxon>Eurotiomycetes</taxon>
        <taxon>Eurotiomycetidae</taxon>
        <taxon>Eurotiales</taxon>
        <taxon>Aspergillaceae</taxon>
        <taxon>Monascus</taxon>
    </lineage>
</organism>
<evidence type="ECO:0000313" key="7">
    <source>
        <dbReference type="EMBL" id="TQB67871.1"/>
    </source>
</evidence>
<name>A0A507QJS7_MONPU</name>
<feature type="compositionally biased region" description="Low complexity" evidence="6">
    <location>
        <begin position="80"/>
        <end position="91"/>
    </location>
</feature>
<reference evidence="7 8" key="1">
    <citation type="submission" date="2019-06" db="EMBL/GenBank/DDBJ databases">
        <title>Wine fermentation using esterase from Monascus purpureus.</title>
        <authorList>
            <person name="Geng C."/>
            <person name="Zhang Y."/>
        </authorList>
    </citation>
    <scope>NUCLEOTIDE SEQUENCE [LARGE SCALE GENOMIC DNA]</scope>
    <source>
        <strain evidence="7">HQ1</strain>
    </source>
</reference>
<dbReference type="PANTHER" id="PTHR47178:SF1">
    <property type="entry name" value="FAD-BINDING DOMAIN-CONTAINING PROTEIN-RELATED"/>
    <property type="match status" value="1"/>
</dbReference>
<evidence type="ECO:0000256" key="6">
    <source>
        <dbReference type="SAM" id="MobiDB-lite"/>
    </source>
</evidence>
<evidence type="ECO:0000256" key="3">
    <source>
        <dbReference type="ARBA" id="ARBA00022827"/>
    </source>
</evidence>
<protein>
    <submittedName>
        <fullName evidence="7">Uncharacterized protein</fullName>
    </submittedName>
</protein>
<dbReference type="PANTHER" id="PTHR47178">
    <property type="entry name" value="MONOOXYGENASE, FAD-BINDING"/>
    <property type="match status" value="1"/>
</dbReference>
<keyword evidence="2" id="KW-0285">Flavoprotein</keyword>